<dbReference type="STRING" id="1481914.JCM19241_5048"/>
<reference evidence="10 11" key="1">
    <citation type="submission" date="2015-01" db="EMBL/GenBank/DDBJ databases">
        <title>Vibrio sp. C94 JCM 19241 whole genome shotgun sequence.</title>
        <authorList>
            <person name="Sawabe T."/>
            <person name="Meirelles P."/>
            <person name="Feng G."/>
            <person name="Sayaka M."/>
            <person name="Hattori M."/>
            <person name="Ohkuma M."/>
        </authorList>
    </citation>
    <scope>NUCLEOTIDE SEQUENCE [LARGE SCALE GENOMIC DNA]</scope>
    <source>
        <strain evidence="11">JCM 19241</strain>
    </source>
</reference>
<dbReference type="GO" id="GO:0003677">
    <property type="term" value="F:DNA binding"/>
    <property type="evidence" value="ECO:0007669"/>
    <property type="project" value="UniProtKB-KW"/>
</dbReference>
<dbReference type="Gene3D" id="1.25.40.10">
    <property type="entry name" value="Tetratricopeptide repeat domain"/>
    <property type="match status" value="1"/>
</dbReference>
<dbReference type="InterPro" id="IPR023768">
    <property type="entry name" value="Tscrpt_reg_HTH_MalT"/>
</dbReference>
<evidence type="ECO:0000256" key="3">
    <source>
        <dbReference type="ARBA" id="ARBA00023015"/>
    </source>
</evidence>
<dbReference type="NCBIfam" id="NF003420">
    <property type="entry name" value="PRK04841.1"/>
    <property type="match status" value="1"/>
</dbReference>
<dbReference type="HAMAP" id="MF_01247">
    <property type="entry name" value="HTH_type_MalT"/>
    <property type="match status" value="1"/>
</dbReference>
<comment type="activity regulation">
    <text evidence="8">Activated by ATP and maltotriose, which are both required for DNA binding.</text>
</comment>
<keyword evidence="6 8" id="KW-0804">Transcription</keyword>
<keyword evidence="2 8" id="KW-0067">ATP-binding</keyword>
<keyword evidence="4 8" id="KW-0238">DNA-binding</keyword>
<dbReference type="Proteomes" id="UP000031666">
    <property type="component" value="Unassembled WGS sequence"/>
</dbReference>
<dbReference type="InterPro" id="IPR000792">
    <property type="entry name" value="Tscrpt_reg_LuxR_C"/>
</dbReference>
<dbReference type="InterPro" id="IPR027417">
    <property type="entry name" value="P-loop_NTPase"/>
</dbReference>
<dbReference type="CDD" id="cd06170">
    <property type="entry name" value="LuxR_C_like"/>
    <property type="match status" value="1"/>
</dbReference>
<dbReference type="GO" id="GO:0005524">
    <property type="term" value="F:ATP binding"/>
    <property type="evidence" value="ECO:0007669"/>
    <property type="project" value="UniProtKB-UniRule"/>
</dbReference>
<evidence type="ECO:0000256" key="7">
    <source>
        <dbReference type="ARBA" id="ARBA00023277"/>
    </source>
</evidence>
<dbReference type="Gene3D" id="1.10.10.10">
    <property type="entry name" value="Winged helix-like DNA-binding domain superfamily/Winged helix DNA-binding domain"/>
    <property type="match status" value="1"/>
</dbReference>
<dbReference type="GO" id="GO:0003700">
    <property type="term" value="F:DNA-binding transcription factor activity"/>
    <property type="evidence" value="ECO:0007669"/>
    <property type="project" value="UniProtKB-UniRule"/>
</dbReference>
<evidence type="ECO:0000313" key="11">
    <source>
        <dbReference type="Proteomes" id="UP000031666"/>
    </source>
</evidence>
<dbReference type="PROSITE" id="PS00622">
    <property type="entry name" value="HTH_LUXR_1"/>
    <property type="match status" value="1"/>
</dbReference>
<comment type="function">
    <text evidence="8">Positively regulates the transcription of the maltose regulon whose gene products are responsible for uptake and catabolism of malto-oligosaccharides. Specifically binds to the promoter region of its target genes, recognizing a short DNA motif called the MalT box.</text>
</comment>
<dbReference type="Pfam" id="PF00196">
    <property type="entry name" value="GerE"/>
    <property type="match status" value="1"/>
</dbReference>
<dbReference type="GO" id="GO:0045893">
    <property type="term" value="P:positive regulation of DNA-templated transcription"/>
    <property type="evidence" value="ECO:0007669"/>
    <property type="project" value="UniProtKB-UniRule"/>
</dbReference>
<keyword evidence="1 8" id="KW-0547">Nucleotide-binding</keyword>
<sequence>MWIPSKLTRPGRLHNAIVRPRVLELLQQAPFYKLVLFRSPAGYGKTTMAAQWLADKTHVGWYSLDESDNDSYRFISYFVRAINKATDNICVNSLALIEKRQFSSLHSLFGEIFAELTSTHHEIYLVLDDYHLITNEEVHEAMRFFIKHMPDNVTVVVTSRSNPPLGTANLRVRDLMIEIDDDLLAFDTEETSRFLSMRTKEEIDESTATDLRNYVEGWPSALQLLAIQAIQQNKPIKESLLAIEDFNHTHLWDYLAEEVFDYLDEDTQQFLMQCSVLDNFSDEHIADVTGRDDALNMLENLNRFGLFLNTSTDEQNWFRFHNLFSDFLTHQRSTHLPQQELSLQTQAAKTWLKYNRPVKALAHAQKAKDSDLCADIMREHGWAMFNGGELVTLENAIAELEPDQLYQTAKLPLLRAWLAQSQHRYNAVGDLLAEAKVELEKRNISISANEKGQVSALLGLVAINQGKPEKALELAELALSQIDNNDFRSRIVGTSVIGEVNHVLGRLDRALPMMQQTEKLARQYQVYHQALWALIQQSEILIAQGYIQAAHELQEQGFKIIEEHHLQQVPLHEHLLRIRAQIQWCWNHLDEAEHLAYKGIDVLGEKKQSRHLHSYSMLARIAIGRGEIDKAGRFVEKIESLLAESNYHLDWTANASLSQLLYWQARGDTTAIHNWLVQAEQPESASNHFTQLHLRNIARAQICTEQFDQAELTLALMRNEAEKHGLVTDKNRNLIVESVLHIKTSDEVQAGEKLKQALSMTNQTGMIGNFIIDGNTIGKLMDKLVNKGQLGDLERHRALQLLKEIGNKQRSRAVHFDEEFVNKLVNHPNIPELIRTSPLTQREWQVLNLIYSGFSNEQIAQELDVAGTTIKTHIRNLYQKLNIANRKEAIETAENLLRLMATNM</sequence>
<dbReference type="InterPro" id="IPR041617">
    <property type="entry name" value="TPR_MalT"/>
</dbReference>
<evidence type="ECO:0000256" key="8">
    <source>
        <dbReference type="HAMAP-Rule" id="MF_01247"/>
    </source>
</evidence>
<comment type="similarity">
    <text evidence="8">Belongs to the MalT family.</text>
</comment>
<dbReference type="AlphaFoldDB" id="A0A0B8QA98"/>
<organism evidence="10 11">
    <name type="scientific">Vibrio ishigakensis</name>
    <dbReference type="NCBI Taxonomy" id="1481914"/>
    <lineage>
        <taxon>Bacteria</taxon>
        <taxon>Pseudomonadati</taxon>
        <taxon>Pseudomonadota</taxon>
        <taxon>Gammaproteobacteria</taxon>
        <taxon>Vibrionales</taxon>
        <taxon>Vibrionaceae</taxon>
        <taxon>Vibrio</taxon>
    </lineage>
</organism>
<dbReference type="SUPFAM" id="SSF52540">
    <property type="entry name" value="P-loop containing nucleoside triphosphate hydrolases"/>
    <property type="match status" value="1"/>
</dbReference>
<dbReference type="Pfam" id="PF25873">
    <property type="entry name" value="WHD_MalT"/>
    <property type="match status" value="1"/>
</dbReference>
<name>A0A0B8QA98_9VIBR</name>
<accession>A0A0B8QA98</accession>
<dbReference type="PROSITE" id="PS50043">
    <property type="entry name" value="HTH_LUXR_2"/>
    <property type="match status" value="1"/>
</dbReference>
<dbReference type="SMART" id="SM00421">
    <property type="entry name" value="HTH_LUXR"/>
    <property type="match status" value="1"/>
</dbReference>
<dbReference type="SUPFAM" id="SSF48452">
    <property type="entry name" value="TPR-like"/>
    <property type="match status" value="1"/>
</dbReference>
<evidence type="ECO:0000256" key="4">
    <source>
        <dbReference type="ARBA" id="ARBA00023125"/>
    </source>
</evidence>
<protein>
    <recommendedName>
        <fullName evidence="8">HTH-type transcriptional regulator MalT</fullName>
    </recommendedName>
    <alternativeName>
        <fullName evidence="8">ATP-dependent transcriptional activator MalT</fullName>
    </alternativeName>
</protein>
<dbReference type="Pfam" id="PF17874">
    <property type="entry name" value="TPR_MalT"/>
    <property type="match status" value="1"/>
</dbReference>
<evidence type="ECO:0000256" key="6">
    <source>
        <dbReference type="ARBA" id="ARBA00023163"/>
    </source>
</evidence>
<evidence type="ECO:0000313" key="10">
    <source>
        <dbReference type="EMBL" id="GAM73852.1"/>
    </source>
</evidence>
<feature type="domain" description="HTH luxR-type" evidence="9">
    <location>
        <begin position="832"/>
        <end position="897"/>
    </location>
</feature>
<keyword evidence="3 8" id="KW-0805">Transcription regulation</keyword>
<feature type="binding site" evidence="8">
    <location>
        <begin position="39"/>
        <end position="46"/>
    </location>
    <ligand>
        <name>ATP</name>
        <dbReference type="ChEBI" id="CHEBI:30616"/>
    </ligand>
</feature>
<gene>
    <name evidence="8" type="primary">malT</name>
    <name evidence="10" type="ORF">JCM19241_5048</name>
</gene>
<dbReference type="Gene3D" id="3.40.50.300">
    <property type="entry name" value="P-loop containing nucleotide triphosphate hydrolases"/>
    <property type="match status" value="1"/>
</dbReference>
<comment type="subunit">
    <text evidence="8">Monomer in solution. Oligomerizes to an active state in the presence of the positive effectors ATP and maltotriose.</text>
</comment>
<keyword evidence="7 8" id="KW-0119">Carbohydrate metabolism</keyword>
<evidence type="ECO:0000259" key="9">
    <source>
        <dbReference type="PROSITE" id="PS50043"/>
    </source>
</evidence>
<dbReference type="PRINTS" id="PR00038">
    <property type="entry name" value="HTHLUXR"/>
</dbReference>
<keyword evidence="5 8" id="KW-0010">Activator</keyword>
<evidence type="ECO:0000256" key="1">
    <source>
        <dbReference type="ARBA" id="ARBA00022741"/>
    </source>
</evidence>
<evidence type="ECO:0000256" key="5">
    <source>
        <dbReference type="ARBA" id="ARBA00023159"/>
    </source>
</evidence>
<comment type="caution">
    <text evidence="10">The sequence shown here is derived from an EMBL/GenBank/DDBJ whole genome shotgun (WGS) entry which is preliminary data.</text>
</comment>
<proteinExistence type="inferred from homology"/>
<dbReference type="PANTHER" id="PTHR44688">
    <property type="entry name" value="DNA-BINDING TRANSCRIPTIONAL ACTIVATOR DEVR_DOSR"/>
    <property type="match status" value="1"/>
</dbReference>
<dbReference type="InterPro" id="IPR036388">
    <property type="entry name" value="WH-like_DNA-bd_sf"/>
</dbReference>
<dbReference type="GO" id="GO:0045913">
    <property type="term" value="P:positive regulation of carbohydrate metabolic process"/>
    <property type="evidence" value="ECO:0007669"/>
    <property type="project" value="UniProtKB-UniRule"/>
</dbReference>
<dbReference type="InterPro" id="IPR059106">
    <property type="entry name" value="WHD_MalT"/>
</dbReference>
<evidence type="ECO:0000256" key="2">
    <source>
        <dbReference type="ARBA" id="ARBA00022840"/>
    </source>
</evidence>
<dbReference type="SUPFAM" id="SSF46894">
    <property type="entry name" value="C-terminal effector domain of the bipartite response regulators"/>
    <property type="match status" value="1"/>
</dbReference>
<dbReference type="InterPro" id="IPR016032">
    <property type="entry name" value="Sig_transdc_resp-reg_C-effctor"/>
</dbReference>
<dbReference type="InterPro" id="IPR011990">
    <property type="entry name" value="TPR-like_helical_dom_sf"/>
</dbReference>
<reference evidence="10 11" key="2">
    <citation type="submission" date="2015-01" db="EMBL/GenBank/DDBJ databases">
        <authorList>
            <consortium name="NBRP consortium"/>
            <person name="Sawabe T."/>
            <person name="Meirelles P."/>
            <person name="Feng G."/>
            <person name="Sayaka M."/>
            <person name="Hattori M."/>
            <person name="Ohkuma M."/>
        </authorList>
    </citation>
    <scope>NUCLEOTIDE SEQUENCE [LARGE SCALE GENOMIC DNA]</scope>
    <source>
        <strain evidence="11">JCM 19241</strain>
    </source>
</reference>
<dbReference type="EMBL" id="BBSC01000002">
    <property type="protein sequence ID" value="GAM73852.1"/>
    <property type="molecule type" value="Genomic_DNA"/>
</dbReference>
<dbReference type="PANTHER" id="PTHR44688:SF16">
    <property type="entry name" value="DNA-BINDING TRANSCRIPTIONAL ACTIVATOR DEVR_DOSR"/>
    <property type="match status" value="1"/>
</dbReference>